<feature type="compositionally biased region" description="Low complexity" evidence="1">
    <location>
        <begin position="14"/>
        <end position="25"/>
    </location>
</feature>
<dbReference type="AlphaFoldDB" id="A0A8S1DXJ9"/>
<feature type="transmembrane region" description="Helical" evidence="2">
    <location>
        <begin position="37"/>
        <end position="60"/>
    </location>
</feature>
<protein>
    <submittedName>
        <fullName evidence="3">Uncharacterized protein</fullName>
    </submittedName>
</protein>
<reference evidence="3 4" key="1">
    <citation type="submission" date="2020-04" db="EMBL/GenBank/DDBJ databases">
        <authorList>
            <person name="Alioto T."/>
            <person name="Alioto T."/>
            <person name="Gomez Garrido J."/>
        </authorList>
    </citation>
    <scope>NUCLEOTIDE SEQUENCE [LARGE SCALE GENOMIC DNA]</scope>
</reference>
<accession>A0A8S1DXJ9</accession>
<name>A0A8S1DXJ9_9INSE</name>
<sequence>MEENMTASENIEPNAASNDSSSADDGTQRNSASHTIIYIHDLIFDLIYGLLFVPAIYTFLKATVFDKYAILFLPILKVSRKKPAFALAATLSLAVSIWFHRTSKKYMDFPLLLWAALMSLGFVFQFILVCILKAIGDQNLDENMDIKQD</sequence>
<organism evidence="3 4">
    <name type="scientific">Cloeon dipterum</name>
    <dbReference type="NCBI Taxonomy" id="197152"/>
    <lineage>
        <taxon>Eukaryota</taxon>
        <taxon>Metazoa</taxon>
        <taxon>Ecdysozoa</taxon>
        <taxon>Arthropoda</taxon>
        <taxon>Hexapoda</taxon>
        <taxon>Insecta</taxon>
        <taxon>Pterygota</taxon>
        <taxon>Palaeoptera</taxon>
        <taxon>Ephemeroptera</taxon>
        <taxon>Pisciforma</taxon>
        <taxon>Baetidae</taxon>
        <taxon>Cloeon</taxon>
    </lineage>
</organism>
<evidence type="ECO:0000313" key="4">
    <source>
        <dbReference type="Proteomes" id="UP000494165"/>
    </source>
</evidence>
<evidence type="ECO:0000313" key="3">
    <source>
        <dbReference type="EMBL" id="CAB3387147.1"/>
    </source>
</evidence>
<feature type="region of interest" description="Disordered" evidence="1">
    <location>
        <begin position="1"/>
        <end position="27"/>
    </location>
</feature>
<feature type="transmembrane region" description="Helical" evidence="2">
    <location>
        <begin position="81"/>
        <end position="99"/>
    </location>
</feature>
<dbReference type="Proteomes" id="UP000494165">
    <property type="component" value="Unassembled WGS sequence"/>
</dbReference>
<keyword evidence="2" id="KW-1133">Transmembrane helix</keyword>
<keyword evidence="2" id="KW-0472">Membrane</keyword>
<evidence type="ECO:0000256" key="2">
    <source>
        <dbReference type="SAM" id="Phobius"/>
    </source>
</evidence>
<gene>
    <name evidence="3" type="ORF">CLODIP_2_CD03085</name>
</gene>
<keyword evidence="4" id="KW-1185">Reference proteome</keyword>
<dbReference type="EMBL" id="CADEPI010000541">
    <property type="protein sequence ID" value="CAB3387147.1"/>
    <property type="molecule type" value="Genomic_DNA"/>
</dbReference>
<comment type="caution">
    <text evidence="3">The sequence shown here is derived from an EMBL/GenBank/DDBJ whole genome shotgun (WGS) entry which is preliminary data.</text>
</comment>
<keyword evidence="2" id="KW-0812">Transmembrane</keyword>
<proteinExistence type="predicted"/>
<feature type="transmembrane region" description="Helical" evidence="2">
    <location>
        <begin position="111"/>
        <end position="135"/>
    </location>
</feature>
<feature type="compositionally biased region" description="Polar residues" evidence="1">
    <location>
        <begin position="1"/>
        <end position="11"/>
    </location>
</feature>
<evidence type="ECO:0000256" key="1">
    <source>
        <dbReference type="SAM" id="MobiDB-lite"/>
    </source>
</evidence>